<dbReference type="AlphaFoldDB" id="A0AAU0UME3"/>
<proteinExistence type="predicted"/>
<keyword evidence="2" id="KW-1185">Reference proteome</keyword>
<dbReference type="RefSeq" id="WP_366924294.1">
    <property type="nucleotide sequence ID" value="NZ_CP121694.1"/>
</dbReference>
<reference evidence="1 2" key="1">
    <citation type="submission" date="2023-04" db="EMBL/GenBank/DDBJ databases">
        <authorList>
            <person name="Hsu D."/>
        </authorList>
    </citation>
    <scope>NUCLEOTIDE SEQUENCE [LARGE SCALE GENOMIC DNA]</scope>
    <source>
        <strain evidence="1 2">MK1</strain>
    </source>
</reference>
<sequence length="55" mass="5482">MSGDAPGFASLDGSQLVLAPKDEDAGTHTFLLLASDGRGGLGVQKVKVVVLSGAK</sequence>
<evidence type="ECO:0000313" key="2">
    <source>
        <dbReference type="Proteomes" id="UP001329915"/>
    </source>
</evidence>
<evidence type="ECO:0000313" key="1">
    <source>
        <dbReference type="EMBL" id="WRO21450.1"/>
    </source>
</evidence>
<dbReference type="Proteomes" id="UP001329915">
    <property type="component" value="Chromosome"/>
</dbReference>
<accession>A0AAU0UME3</accession>
<protein>
    <recommendedName>
        <fullName evidence="3">Cadherin domain-containing protein</fullName>
    </recommendedName>
</protein>
<dbReference type="EMBL" id="CP121694">
    <property type="protein sequence ID" value="WRO21450.1"/>
    <property type="molecule type" value="Genomic_DNA"/>
</dbReference>
<evidence type="ECO:0008006" key="3">
    <source>
        <dbReference type="Google" id="ProtNLM"/>
    </source>
</evidence>
<gene>
    <name evidence="1" type="ORF">MFMK1_001258</name>
</gene>
<name>A0AAU0UME3_9FIRM</name>
<dbReference type="KEGG" id="dbc:MFMK1_001258"/>
<organism evidence="1 2">
    <name type="scientific">Metallumcola ferriviriculae</name>
    <dbReference type="NCBI Taxonomy" id="3039180"/>
    <lineage>
        <taxon>Bacteria</taxon>
        <taxon>Bacillati</taxon>
        <taxon>Bacillota</taxon>
        <taxon>Clostridia</taxon>
        <taxon>Neomoorellales</taxon>
        <taxon>Desulfitibacteraceae</taxon>
        <taxon>Metallumcola</taxon>
    </lineage>
</organism>